<organism evidence="3 4">
    <name type="scientific">Oidiodendron maius (strain Zn)</name>
    <dbReference type="NCBI Taxonomy" id="913774"/>
    <lineage>
        <taxon>Eukaryota</taxon>
        <taxon>Fungi</taxon>
        <taxon>Dikarya</taxon>
        <taxon>Ascomycota</taxon>
        <taxon>Pezizomycotina</taxon>
        <taxon>Leotiomycetes</taxon>
        <taxon>Leotiomycetes incertae sedis</taxon>
        <taxon>Myxotrichaceae</taxon>
        <taxon>Oidiodendron</taxon>
    </lineage>
</organism>
<proteinExistence type="predicted"/>
<dbReference type="InterPro" id="IPR031348">
    <property type="entry name" value="PigL_N"/>
</dbReference>
<dbReference type="OrthoDB" id="5068804at2759"/>
<dbReference type="InParanoid" id="A0A0C3CXB1"/>
<accession>A0A0C3CXB1</accession>
<gene>
    <name evidence="3" type="ORF">OIDMADRAFT_34902</name>
</gene>
<feature type="compositionally biased region" description="Basic and acidic residues" evidence="1">
    <location>
        <begin position="366"/>
        <end position="377"/>
    </location>
</feature>
<dbReference type="Pfam" id="PF17111">
    <property type="entry name" value="PigL_N"/>
    <property type="match status" value="1"/>
</dbReference>
<dbReference type="Proteomes" id="UP000054321">
    <property type="component" value="Unassembled WGS sequence"/>
</dbReference>
<dbReference type="STRING" id="913774.A0A0C3CXB1"/>
<evidence type="ECO:0000256" key="1">
    <source>
        <dbReference type="SAM" id="MobiDB-lite"/>
    </source>
</evidence>
<keyword evidence="4" id="KW-1185">Reference proteome</keyword>
<reference evidence="4" key="2">
    <citation type="submission" date="2015-01" db="EMBL/GenBank/DDBJ databases">
        <title>Evolutionary Origins and Diversification of the Mycorrhizal Mutualists.</title>
        <authorList>
            <consortium name="DOE Joint Genome Institute"/>
            <consortium name="Mycorrhizal Genomics Consortium"/>
            <person name="Kohler A."/>
            <person name="Kuo A."/>
            <person name="Nagy L.G."/>
            <person name="Floudas D."/>
            <person name="Copeland A."/>
            <person name="Barry K.W."/>
            <person name="Cichocki N."/>
            <person name="Veneault-Fourrey C."/>
            <person name="LaButti K."/>
            <person name="Lindquist E.A."/>
            <person name="Lipzen A."/>
            <person name="Lundell T."/>
            <person name="Morin E."/>
            <person name="Murat C."/>
            <person name="Riley R."/>
            <person name="Ohm R."/>
            <person name="Sun H."/>
            <person name="Tunlid A."/>
            <person name="Henrissat B."/>
            <person name="Grigoriev I.V."/>
            <person name="Hibbett D.S."/>
            <person name="Martin F."/>
        </authorList>
    </citation>
    <scope>NUCLEOTIDE SEQUENCE [LARGE SCALE GENOMIC DNA]</scope>
    <source>
        <strain evidence="4">Zn</strain>
    </source>
</reference>
<sequence>MSDTLEDVISTAADLVGLGTAACGGVTSLYTLIQSYRHHPKHVRDLMQGLEELKGVLQSLTKTVQSDIGIDLSALELPLQRCTDACQEFEQEILKCSSQSGGDLTGFRDWAKLSYMGGNIDDFRRQLSGYQLTIGVALADANLRKSSLNAEELGGYRRLLEAATDDLQTHLQSMDKKLQIIFERTVAETDEDATELRRIKEEYLSTEKGLEICAQLSDHINQIQITAKRNGNTTESENLQECKQNVSQATSRLEAHMRDAIRRMVAKSKMAMTSKEEIADLSRIWDELETTFQRKVMFFEAETRLNENISVIENYGTGDARQVMASTGDKIIRGKNHGTGWRSVQVGGHMSEAALQDVVRSLSSLSDRRPDDDRTPLDGKTPAATGDVVMNGNTAKFRDQYGPGVRLSPTSTLNKD</sequence>
<name>A0A0C3CXB1_OIDMZ</name>
<feature type="domain" description="Azaphilone pigments biosynthesis cluster protein L N-terminal" evidence="2">
    <location>
        <begin position="7"/>
        <end position="214"/>
    </location>
</feature>
<evidence type="ECO:0000259" key="2">
    <source>
        <dbReference type="Pfam" id="PF17111"/>
    </source>
</evidence>
<feature type="region of interest" description="Disordered" evidence="1">
    <location>
        <begin position="363"/>
        <end position="416"/>
    </location>
</feature>
<dbReference type="HOGENOM" id="CLU_032923_0_0_1"/>
<evidence type="ECO:0000313" key="3">
    <source>
        <dbReference type="EMBL" id="KIM94332.1"/>
    </source>
</evidence>
<dbReference type="AlphaFoldDB" id="A0A0C3CXB1"/>
<protein>
    <recommendedName>
        <fullName evidence="2">Azaphilone pigments biosynthesis cluster protein L N-terminal domain-containing protein</fullName>
    </recommendedName>
</protein>
<dbReference type="EMBL" id="KN832890">
    <property type="protein sequence ID" value="KIM94332.1"/>
    <property type="molecule type" value="Genomic_DNA"/>
</dbReference>
<evidence type="ECO:0000313" key="4">
    <source>
        <dbReference type="Proteomes" id="UP000054321"/>
    </source>
</evidence>
<reference evidence="3 4" key="1">
    <citation type="submission" date="2014-04" db="EMBL/GenBank/DDBJ databases">
        <authorList>
            <consortium name="DOE Joint Genome Institute"/>
            <person name="Kuo A."/>
            <person name="Martino E."/>
            <person name="Perotto S."/>
            <person name="Kohler A."/>
            <person name="Nagy L.G."/>
            <person name="Floudas D."/>
            <person name="Copeland A."/>
            <person name="Barry K.W."/>
            <person name="Cichocki N."/>
            <person name="Veneault-Fourrey C."/>
            <person name="LaButti K."/>
            <person name="Lindquist E.A."/>
            <person name="Lipzen A."/>
            <person name="Lundell T."/>
            <person name="Morin E."/>
            <person name="Murat C."/>
            <person name="Sun H."/>
            <person name="Tunlid A."/>
            <person name="Henrissat B."/>
            <person name="Grigoriev I.V."/>
            <person name="Hibbett D.S."/>
            <person name="Martin F."/>
            <person name="Nordberg H.P."/>
            <person name="Cantor M.N."/>
            <person name="Hua S.X."/>
        </authorList>
    </citation>
    <scope>NUCLEOTIDE SEQUENCE [LARGE SCALE GENOMIC DNA]</scope>
    <source>
        <strain evidence="3 4">Zn</strain>
    </source>
</reference>